<evidence type="ECO:0000313" key="5">
    <source>
        <dbReference type="EMBL" id="CAE8633502.1"/>
    </source>
</evidence>
<keyword evidence="2" id="KW-0865">Zymogen</keyword>
<dbReference type="SMART" id="SM00645">
    <property type="entry name" value="Pept_C1"/>
    <property type="match status" value="1"/>
</dbReference>
<comment type="caution">
    <text evidence="5">The sequence shown here is derived from an EMBL/GenBank/DDBJ whole genome shotgun (WGS) entry which is preliminary data.</text>
</comment>
<dbReference type="InterPro" id="IPR013128">
    <property type="entry name" value="Peptidase_C1A"/>
</dbReference>
<dbReference type="Gene3D" id="3.90.70.10">
    <property type="entry name" value="Cysteine proteinases"/>
    <property type="match status" value="1"/>
</dbReference>
<protein>
    <recommendedName>
        <fullName evidence="4">Peptidase C1A papain C-terminal domain-containing protein</fullName>
    </recommendedName>
</protein>
<dbReference type="SUPFAM" id="SSF54001">
    <property type="entry name" value="Cysteine proteinases"/>
    <property type="match status" value="1"/>
</dbReference>
<comment type="similarity">
    <text evidence="1">Belongs to the peptidase C1 family.</text>
</comment>
<dbReference type="GO" id="GO:0006508">
    <property type="term" value="P:proteolysis"/>
    <property type="evidence" value="ECO:0007669"/>
    <property type="project" value="InterPro"/>
</dbReference>
<organism evidence="5 6">
    <name type="scientific">Polarella glacialis</name>
    <name type="common">Dinoflagellate</name>
    <dbReference type="NCBI Taxonomy" id="89957"/>
    <lineage>
        <taxon>Eukaryota</taxon>
        <taxon>Sar</taxon>
        <taxon>Alveolata</taxon>
        <taxon>Dinophyceae</taxon>
        <taxon>Suessiales</taxon>
        <taxon>Suessiaceae</taxon>
        <taxon>Polarella</taxon>
    </lineage>
</organism>
<evidence type="ECO:0000256" key="1">
    <source>
        <dbReference type="ARBA" id="ARBA00008455"/>
    </source>
</evidence>
<dbReference type="OrthoDB" id="640249at2759"/>
<name>A0A813H780_POLGL</name>
<keyword evidence="6" id="KW-1185">Reference proteome</keyword>
<dbReference type="GO" id="GO:0008234">
    <property type="term" value="F:cysteine-type peptidase activity"/>
    <property type="evidence" value="ECO:0007669"/>
    <property type="project" value="InterPro"/>
</dbReference>
<dbReference type="InterPro" id="IPR000668">
    <property type="entry name" value="Peptidase_C1A_C"/>
</dbReference>
<dbReference type="InterPro" id="IPR038765">
    <property type="entry name" value="Papain-like_cys_pep_sf"/>
</dbReference>
<dbReference type="EMBL" id="CAJNNV010030786">
    <property type="protein sequence ID" value="CAE8633502.1"/>
    <property type="molecule type" value="Genomic_DNA"/>
</dbReference>
<dbReference type="AlphaFoldDB" id="A0A813H780"/>
<evidence type="ECO:0000259" key="4">
    <source>
        <dbReference type="SMART" id="SM00645"/>
    </source>
</evidence>
<accession>A0A813H780</accession>
<dbReference type="Proteomes" id="UP000654075">
    <property type="component" value="Unassembled WGS sequence"/>
</dbReference>
<dbReference type="PANTHER" id="PTHR12411">
    <property type="entry name" value="CYSTEINE PROTEASE FAMILY C1-RELATED"/>
    <property type="match status" value="1"/>
</dbReference>
<dbReference type="PROSITE" id="PS00639">
    <property type="entry name" value="THIOL_PROTEASE_HIS"/>
    <property type="match status" value="1"/>
</dbReference>
<proteinExistence type="inferred from homology"/>
<evidence type="ECO:0000256" key="3">
    <source>
        <dbReference type="SAM" id="MobiDB-lite"/>
    </source>
</evidence>
<feature type="region of interest" description="Disordered" evidence="3">
    <location>
        <begin position="72"/>
        <end position="106"/>
    </location>
</feature>
<evidence type="ECO:0000256" key="2">
    <source>
        <dbReference type="ARBA" id="ARBA00023145"/>
    </source>
</evidence>
<dbReference type="Pfam" id="PF00112">
    <property type="entry name" value="Peptidase_C1"/>
    <property type="match status" value="1"/>
</dbReference>
<gene>
    <name evidence="5" type="ORF">PGLA1383_LOCUS49373</name>
</gene>
<evidence type="ECO:0000313" key="6">
    <source>
        <dbReference type="Proteomes" id="UP000654075"/>
    </source>
</evidence>
<reference evidence="5" key="1">
    <citation type="submission" date="2021-02" db="EMBL/GenBank/DDBJ databases">
        <authorList>
            <person name="Dougan E. K."/>
            <person name="Rhodes N."/>
            <person name="Thang M."/>
            <person name="Chan C."/>
        </authorList>
    </citation>
    <scope>NUCLEOTIDE SEQUENCE</scope>
</reference>
<sequence length="238" mass="24966">MCIASKGAVMLPLSAQDVCFGASADGCGGGDIDTPWEYIKSRGSVTGGQYKGTGPFGAGLCSDYSLPHCHHHGPQGKDPYPAEGAPGCASQSSPQAPKSCDSDAKASHKDFASDKYSFHGETISASGEKGIQQAIMSGGPVETAFTVYSDFENYAGGIYHHVAGSVAGGHAVKMVGWGVENGTKYWKVANSWNPYWAEKGYFRIRRGNNEGGIEDMVVASSPSAKWSLKSQAEAQIVV</sequence>
<feature type="domain" description="Peptidase C1A papain C-terminal" evidence="4">
    <location>
        <begin position="1"/>
        <end position="221"/>
    </location>
</feature>
<dbReference type="OMA" id="CCIESEI"/>
<dbReference type="InterPro" id="IPR025660">
    <property type="entry name" value="Pept_his_AS"/>
</dbReference>